<accession>I2E256</accession>
<proteinExistence type="predicted"/>
<keyword evidence="1" id="KW-0614">Plasmid</keyword>
<dbReference type="AlphaFoldDB" id="I2E256"/>
<organism evidence="1">
    <name type="scientific">Rhizobium meliloti</name>
    <name type="common">Ensifer meliloti</name>
    <name type="synonym">Sinorhizobium meliloti</name>
    <dbReference type="NCBI Taxonomy" id="382"/>
    <lineage>
        <taxon>Bacteria</taxon>
        <taxon>Pseudomonadati</taxon>
        <taxon>Pseudomonadota</taxon>
        <taxon>Alphaproteobacteria</taxon>
        <taxon>Hyphomicrobiales</taxon>
        <taxon>Rhizobiaceae</taxon>
        <taxon>Sinorhizobium/Ensifer group</taxon>
        <taxon>Sinorhizobium</taxon>
    </lineage>
</organism>
<geneLocation type="plasmid" evidence="1">
    <name>pHRC017</name>
</geneLocation>
<evidence type="ECO:0000313" key="1">
    <source>
        <dbReference type="EMBL" id="AFJ91574.1"/>
    </source>
</evidence>
<reference evidence="1" key="1">
    <citation type="journal article" date="2012" name="Mol. Plant Microbe Interact.">
        <title>Rhizobial plasmids that cause impaired symbiotic nitrogen fixation and enhanced host invasion.</title>
        <authorList>
            <person name="Crook M.B."/>
            <person name="Lindsay D.P."/>
            <person name="Biggs M.B."/>
            <person name="Bentley J.S."/>
            <person name="Price J.C."/>
            <person name="Clement S.C."/>
            <person name="Clement M.J."/>
            <person name="Long S.R."/>
            <person name="Griffitts J.S."/>
        </authorList>
    </citation>
    <scope>NUCLEOTIDE SEQUENCE</scope>
    <source>
        <strain evidence="1">C017</strain>
        <plasmid evidence="1">pHRC017</plasmid>
    </source>
</reference>
<gene>
    <name evidence="1" type="ORF">pHRC017_0541</name>
</gene>
<protein>
    <submittedName>
        <fullName evidence="1">Uncharacterized protein</fullName>
    </submittedName>
</protein>
<name>I2E256_RHIML</name>
<sequence length="55" mass="6167">MTKEEEAARLRIVEHQPRNDRASKLKLTYMAAYLFATRGALKGDEMASVMLAADP</sequence>
<dbReference type="EMBL" id="JQ665880">
    <property type="protein sequence ID" value="AFJ91574.1"/>
    <property type="molecule type" value="Genomic_DNA"/>
</dbReference>